<accession>A0AAV3S0Y5</accession>
<dbReference type="AlphaFoldDB" id="A0AAV3S0Y5"/>
<keyword evidence="1" id="KW-0677">Repeat</keyword>
<sequence>MKMKMKALKLGSGTMMSGLFVPTAKQGQPKLILSLGFHTSNPSTPSPYHTDMCRDIKTLHDALNLFDEMLKWEPKPSVRLNNNLLNIMVKMGHYSHVILLFKKLTLSGFAVSASFLKHGYSLDVDIITCLIKQENVEKAVELFKKLIKDKLCEVNEVTDLTLLNGLCKCGNVFCDVS</sequence>
<dbReference type="Gene3D" id="1.25.40.10">
    <property type="entry name" value="Tetratricopeptide repeat domain"/>
    <property type="match status" value="1"/>
</dbReference>
<evidence type="ECO:0000313" key="2">
    <source>
        <dbReference type="EMBL" id="GAA0186998.1"/>
    </source>
</evidence>
<protein>
    <recommendedName>
        <fullName evidence="4">Pentatricopeptide repeat-containing protein</fullName>
    </recommendedName>
</protein>
<evidence type="ECO:0008006" key="4">
    <source>
        <dbReference type="Google" id="ProtNLM"/>
    </source>
</evidence>
<dbReference type="InterPro" id="IPR011990">
    <property type="entry name" value="TPR-like_helical_dom_sf"/>
</dbReference>
<dbReference type="InterPro" id="IPR002885">
    <property type="entry name" value="PPR_rpt"/>
</dbReference>
<gene>
    <name evidence="2" type="ORF">LIER_34287</name>
</gene>
<dbReference type="NCBIfam" id="TIGR00756">
    <property type="entry name" value="PPR"/>
    <property type="match status" value="1"/>
</dbReference>
<dbReference type="PANTHER" id="PTHR47932:SF44">
    <property type="entry name" value="MIOREX COMPLEX COMPONENT 1"/>
    <property type="match status" value="1"/>
</dbReference>
<dbReference type="PANTHER" id="PTHR47932">
    <property type="entry name" value="ATPASE EXPRESSION PROTEIN 3"/>
    <property type="match status" value="1"/>
</dbReference>
<evidence type="ECO:0000313" key="3">
    <source>
        <dbReference type="Proteomes" id="UP001454036"/>
    </source>
</evidence>
<name>A0AAV3S0Y5_LITER</name>
<reference evidence="2 3" key="1">
    <citation type="submission" date="2024-01" db="EMBL/GenBank/DDBJ databases">
        <title>The complete chloroplast genome sequence of Lithospermum erythrorhizon: insights into the phylogenetic relationship among Boraginaceae species and the maternal lineages of purple gromwells.</title>
        <authorList>
            <person name="Okada T."/>
            <person name="Watanabe K."/>
        </authorList>
    </citation>
    <scope>NUCLEOTIDE SEQUENCE [LARGE SCALE GENOMIC DNA]</scope>
</reference>
<proteinExistence type="predicted"/>
<dbReference type="EMBL" id="BAABME010014241">
    <property type="protein sequence ID" value="GAA0186998.1"/>
    <property type="molecule type" value="Genomic_DNA"/>
</dbReference>
<dbReference type="Proteomes" id="UP001454036">
    <property type="component" value="Unassembled WGS sequence"/>
</dbReference>
<evidence type="ECO:0000256" key="1">
    <source>
        <dbReference type="ARBA" id="ARBA00022737"/>
    </source>
</evidence>
<keyword evidence="3" id="KW-1185">Reference proteome</keyword>
<dbReference type="Pfam" id="PF01535">
    <property type="entry name" value="PPR"/>
    <property type="match status" value="1"/>
</dbReference>
<organism evidence="2 3">
    <name type="scientific">Lithospermum erythrorhizon</name>
    <name type="common">Purple gromwell</name>
    <name type="synonym">Lithospermum officinale var. erythrorhizon</name>
    <dbReference type="NCBI Taxonomy" id="34254"/>
    <lineage>
        <taxon>Eukaryota</taxon>
        <taxon>Viridiplantae</taxon>
        <taxon>Streptophyta</taxon>
        <taxon>Embryophyta</taxon>
        <taxon>Tracheophyta</taxon>
        <taxon>Spermatophyta</taxon>
        <taxon>Magnoliopsida</taxon>
        <taxon>eudicotyledons</taxon>
        <taxon>Gunneridae</taxon>
        <taxon>Pentapetalae</taxon>
        <taxon>asterids</taxon>
        <taxon>lamiids</taxon>
        <taxon>Boraginales</taxon>
        <taxon>Boraginaceae</taxon>
        <taxon>Boraginoideae</taxon>
        <taxon>Lithospermeae</taxon>
        <taxon>Lithospermum</taxon>
    </lineage>
</organism>
<comment type="caution">
    <text evidence="2">The sequence shown here is derived from an EMBL/GenBank/DDBJ whole genome shotgun (WGS) entry which is preliminary data.</text>
</comment>